<feature type="region of interest" description="Disordered" evidence="1">
    <location>
        <begin position="1"/>
        <end position="41"/>
    </location>
</feature>
<dbReference type="Proteomes" id="UP001157974">
    <property type="component" value="Unassembled WGS sequence"/>
</dbReference>
<feature type="compositionally biased region" description="Basic and acidic residues" evidence="1">
    <location>
        <begin position="81"/>
        <end position="103"/>
    </location>
</feature>
<comment type="caution">
    <text evidence="2">The sequence shown here is derived from an EMBL/GenBank/DDBJ whole genome shotgun (WGS) entry which is preliminary data.</text>
</comment>
<feature type="region of interest" description="Disordered" evidence="1">
    <location>
        <begin position="237"/>
        <end position="258"/>
    </location>
</feature>
<evidence type="ECO:0000313" key="3">
    <source>
        <dbReference type="Proteomes" id="UP001157974"/>
    </source>
</evidence>
<gene>
    <name evidence="2" type="ORF">NDN08_008306</name>
</gene>
<feature type="compositionally biased region" description="Basic and acidic residues" evidence="1">
    <location>
        <begin position="128"/>
        <end position="144"/>
    </location>
</feature>
<organism evidence="2 3">
    <name type="scientific">Rhodosorus marinus</name>
    <dbReference type="NCBI Taxonomy" id="101924"/>
    <lineage>
        <taxon>Eukaryota</taxon>
        <taxon>Rhodophyta</taxon>
        <taxon>Stylonematophyceae</taxon>
        <taxon>Stylonematales</taxon>
        <taxon>Stylonemataceae</taxon>
        <taxon>Rhodosorus</taxon>
    </lineage>
</organism>
<accession>A0AAV8V1S4</accession>
<dbReference type="EMBL" id="JAMWBK010000002">
    <property type="protein sequence ID" value="KAJ8908214.1"/>
    <property type="molecule type" value="Genomic_DNA"/>
</dbReference>
<reference evidence="2 3" key="1">
    <citation type="journal article" date="2023" name="Nat. Commun.">
        <title>Origin of minicircular mitochondrial genomes in red algae.</title>
        <authorList>
            <person name="Lee Y."/>
            <person name="Cho C.H."/>
            <person name="Lee Y.M."/>
            <person name="Park S.I."/>
            <person name="Yang J.H."/>
            <person name="West J.A."/>
            <person name="Bhattacharya D."/>
            <person name="Yoon H.S."/>
        </authorList>
    </citation>
    <scope>NUCLEOTIDE SEQUENCE [LARGE SCALE GENOMIC DNA]</scope>
    <source>
        <strain evidence="2 3">CCMP1338</strain>
        <tissue evidence="2">Whole cell</tissue>
    </source>
</reference>
<protein>
    <submittedName>
        <fullName evidence="2">Uncharacterized protein</fullName>
    </submittedName>
</protein>
<evidence type="ECO:0000256" key="1">
    <source>
        <dbReference type="SAM" id="MobiDB-lite"/>
    </source>
</evidence>
<feature type="region of interest" description="Disordered" evidence="1">
    <location>
        <begin position="55"/>
        <end position="189"/>
    </location>
</feature>
<proteinExistence type="predicted"/>
<name>A0AAV8V1S4_9RHOD</name>
<keyword evidence="3" id="KW-1185">Reference proteome</keyword>
<feature type="compositionally biased region" description="Basic and acidic residues" evidence="1">
    <location>
        <begin position="167"/>
        <end position="176"/>
    </location>
</feature>
<feature type="compositionally biased region" description="Basic and acidic residues" evidence="1">
    <location>
        <begin position="55"/>
        <end position="69"/>
    </location>
</feature>
<feature type="compositionally biased region" description="Basic and acidic residues" evidence="1">
    <location>
        <begin position="245"/>
        <end position="256"/>
    </location>
</feature>
<sequence>MERGVLRNVRRARKRDDGHSSVVEEGPDPLDARTRPRSLLEVNSSDERLAFRKIASEEEEASVGKRNEGARQPGRLRLGGGRKEERHNDDSNRISLDETEHQPSKRKPNSSAWKPFVRSKSILDGDAEDSRRRLVFDSQLEHRPSRAAQGSEPRENPLDRFWQQEMLDAHESKAYENQDGTDSSEDRDSYLAEDSMVKQQSAVRLFGTYADPGEEIDDWGDDFDLDELVPSTEDLSMSQDAGWSTHEEKEIDEPIKPSDVPSCQRLLKSLEDPSLSAELDRGMSWLSRIMSSSEIELAQKKKSLLFDEDVEKAENDFQQVLEWKTQLAVVANNYFELGVSLLKKSRVYRSMNRFADASQVLDRAADALQRLEDSPLSATDSMQKEQLELEILAEEGELALELGANERGRRILSSALEKGEGAVFAGSMDWCLMSMRLILAKASFSGNDLVAAADAFATYALDSMQWVLKSYAMFGARTGVNPPSSLFQSMLDSMLVLPDSTWQAGTHDLVPNFVPSGLAESFIFLTDCFVTFGEHSNALSIAKFSSFIAHEFDLVELATKAARDCEDIDDLLARDEEDGGIDSDIEEDWDNLLETELNVKIIRCSEQPSAFKPIFGASGDEDDNGSWRGSRDDLSTRLVQTEARRFIENMFAEAASSNKTMLQLFPLPTRPYQTDKGRNTRELESWIRSFVRKHTRVMRLDMTRGTKRSADFHLAEMEPEYVSYSPLTVEISDPMSYFRAIIPYVEKFSADWSFIHMHTCWRLLRCVRNVMDGRRLQLRLLLHEYFSELASFFKRIPIFDEQERQERFRIFWYNLQMCGMARELLTPDGIEARGYLQLLDYTRKSVPRDPKGNDESEVQAAKLAVDLHVVDTTAHYGRSAMTPEEWESALRSGRSVTSNTIQSYMAITKSAGKIWRKWRKFDRKKPSMVVIEELSPEVMYAQTLCNLYLVIVGLSPLDLTELRGEKQNGNRRPDTTSEVEIHALHEELEKLYPKLPETFTKAKLAFSLAYHAANIAHEHSFAERLLYDSLTLLQTYSTSTSGAVRESIDIGVFMENVLQRYGAVLLHNEKYRYSIAAFEAAMDARLVGEAERSLSFSSAAEVANVSLKKGDWRHALRLLYPLRGHLHPKDGNRNEFSRYCLTLSSICFDAGCFDAATEPLRAYSMLLVEEHFLNLSRLKFLSAVADRHGKGSLPQAGVDAVGALGSIFGAEVQQELSDYHHRLNIERSQLDVLHVKNLLARGHFQEAEEALQDLLTREIPFGKKAELLQLRAGLKFRRGEISRCLEFLQLVEREHREMLRCRQRQELSASEERADGRSPCAASADPCAKNVFNPDVAFLRIRALLCGERFNEALDYIENLLPLAKASNMKNQGKLHYLRAKVLHALQYYQTGDRASATALALQELDTAESIYRRIGDDLLVAKVNLLHLKVALEWIFCAMEIRQSSFTGAMLVNAKRTLDADDLEHRLMALLVFFKRVNTPLELADALLCLAEFRLLETKKTSSWAPWLKLSWELIAHLLLDKFMHLVTERVCSVSYLLKLKKIFERMVRLVLFDERGTETSTHVRIFEAYLRIERDVKKRMNVSKAYIEKKKKKKKSQKKQLFSDAQSTNVLQSLGYSGVDELAKGYKLVSESVVGTGNVVALALPFKLPLPRFLRVNGAPEATDEELSLGIGAVKVLNNQRTAFGRLMRHISANFHDVMEIYEPRATDADKVLSSMFQMKVTCRKFCRGEITLEEMSTRNSATLKAWMKVGPRGANSLMNIPDHIWHHLFYILRANRLVGYYSVESGKCVRKFPFGGFEPNSEQSALVRSSSLERTNPRAPTRKEYQYISELVQGADSNGDISLKERELFQGLARKVFCAPQQLFNWKTPATLSKGRPAILMVSESFLSIPWELFFDHLVVRSLCLMDLVRGIQTGGHIEALKPSARTVERIKYLSFYTERKSNSRDMTDLSRRKLLSQQALLKIGYSPPDVLVKSLGIKGFNEPRLLDAIERPRGPCNSPLAVARIKRWDPRNIAAFKSSQYPYVDFVKVPWLSSATAKDLEEAASKREKAAVYVFLFTFADLVDSSEAVFDLYKQMGNSILLLTSAPKMDVLARHLTDWEVDRKWLFRAQGTKSLHETLKLLLQNISIFCRERQIPIVQFVGEDLIEPIMRTIAKESAVNRMRRGFQL</sequence>
<evidence type="ECO:0000313" key="2">
    <source>
        <dbReference type="EMBL" id="KAJ8908214.1"/>
    </source>
</evidence>